<proteinExistence type="predicted"/>
<keyword evidence="2" id="KW-1133">Transmembrane helix</keyword>
<gene>
    <name evidence="4" type="ORF">TL08_22800</name>
</gene>
<feature type="compositionally biased region" description="Basic and acidic residues" evidence="1">
    <location>
        <begin position="1"/>
        <end position="10"/>
    </location>
</feature>
<dbReference type="SUPFAM" id="SSF50952">
    <property type="entry name" value="Soluble quinoprotein glucose dehydrogenase"/>
    <property type="match status" value="1"/>
</dbReference>
<keyword evidence="5" id="KW-1185">Reference proteome</keyword>
<evidence type="ECO:0000313" key="4">
    <source>
        <dbReference type="EMBL" id="AOS65340.1"/>
    </source>
</evidence>
<accession>A0AAC9N0F7</accession>
<dbReference type="Proteomes" id="UP000095210">
    <property type="component" value="Chromosome"/>
</dbReference>
<sequence>MRPPERRRTTDNGTTAPDAAQQGGIAHHSPTAHRPPPRLADMPSRARRGLVSRPAVLAVFLVLGLVAAGCADVSEHEQFSRAEWEPEPPPPAVPDNAPRFPDEQPGVPAPETSATEIPPPDGCVDYDPAVVATCLEPVSGVAVLPDGEQALVAERATGRIIRVRWGLEPEDKSEPEAEFATLDVDASEGGGGLLGIALSPNYAEDSLLYAYLSTPEDNRVVRIAAGDEPKPVLTGLPRDPMGALGRDLRGALLVATGSTADPAAATDPESLAGKLLRIDGYGAPAADNPDPETPVITSGLVGPAGLCQPMTGETIWVTDRAEERDLLYQVDPGSPLGEPAWNWPERPGVAGCAAWADMLLVFTSDHESLINFDLGPESTFINPPRTTVEGEFGRFSAAAAGVEDYVWVGTENKDGAEPTSSDDRVILIDRVPTGSEGGKD</sequence>
<evidence type="ECO:0000259" key="3">
    <source>
        <dbReference type="Pfam" id="PF07995"/>
    </source>
</evidence>
<dbReference type="PANTHER" id="PTHR19328">
    <property type="entry name" value="HEDGEHOG-INTERACTING PROTEIN"/>
    <property type="match status" value="1"/>
</dbReference>
<reference evidence="5" key="1">
    <citation type="submission" date="2016-03" db="EMBL/GenBank/DDBJ databases">
        <title>Complete genome sequence of the type strain Actinoalloteichus hymeniacidonis DSM 45092.</title>
        <authorList>
            <person name="Schaffert L."/>
            <person name="Albersmeier A."/>
            <person name="Winkler A."/>
            <person name="Kalinowski J."/>
            <person name="Zotchev S."/>
            <person name="Ruckert C."/>
        </authorList>
    </citation>
    <scope>NUCLEOTIDE SEQUENCE [LARGE SCALE GENOMIC DNA]</scope>
    <source>
        <strain evidence="5">HPA177(T) (DSM 45092(T))</strain>
    </source>
</reference>
<protein>
    <submittedName>
        <fullName evidence="4">Glucose / Sorbosone dehydrogenase</fullName>
    </submittedName>
</protein>
<dbReference type="Gene3D" id="2.120.10.30">
    <property type="entry name" value="TolB, C-terminal domain"/>
    <property type="match status" value="1"/>
</dbReference>
<organism evidence="4 5">
    <name type="scientific">Actinoalloteichus hymeniacidonis</name>
    <dbReference type="NCBI Taxonomy" id="340345"/>
    <lineage>
        <taxon>Bacteria</taxon>
        <taxon>Bacillati</taxon>
        <taxon>Actinomycetota</taxon>
        <taxon>Actinomycetes</taxon>
        <taxon>Pseudonocardiales</taxon>
        <taxon>Pseudonocardiaceae</taxon>
        <taxon>Actinoalloteichus</taxon>
    </lineage>
</organism>
<dbReference type="EMBL" id="CP014859">
    <property type="protein sequence ID" value="AOS65340.1"/>
    <property type="molecule type" value="Genomic_DNA"/>
</dbReference>
<name>A0AAC9N0F7_9PSEU</name>
<feature type="region of interest" description="Disordered" evidence="1">
    <location>
        <begin position="78"/>
        <end position="118"/>
    </location>
</feature>
<feature type="region of interest" description="Disordered" evidence="1">
    <location>
        <begin position="1"/>
        <end position="43"/>
    </location>
</feature>
<feature type="transmembrane region" description="Helical" evidence="2">
    <location>
        <begin position="50"/>
        <end position="69"/>
    </location>
</feature>
<dbReference type="InterPro" id="IPR012938">
    <property type="entry name" value="Glc/Sorbosone_DH"/>
</dbReference>
<dbReference type="KEGG" id="ahm:TL08_22800"/>
<dbReference type="InterPro" id="IPR011042">
    <property type="entry name" value="6-blade_b-propeller_TolB-like"/>
</dbReference>
<dbReference type="InterPro" id="IPR011041">
    <property type="entry name" value="Quinoprot_gluc/sorb_DH_b-prop"/>
</dbReference>
<keyword evidence="2" id="KW-0472">Membrane</keyword>
<evidence type="ECO:0000313" key="5">
    <source>
        <dbReference type="Proteomes" id="UP000095210"/>
    </source>
</evidence>
<evidence type="ECO:0000256" key="2">
    <source>
        <dbReference type="SAM" id="Phobius"/>
    </source>
</evidence>
<keyword evidence="2" id="KW-0812">Transmembrane</keyword>
<dbReference type="AlphaFoldDB" id="A0AAC9N0F7"/>
<dbReference type="PANTHER" id="PTHR19328:SF13">
    <property type="entry name" value="HIPL1 PROTEIN"/>
    <property type="match status" value="1"/>
</dbReference>
<dbReference type="Pfam" id="PF07995">
    <property type="entry name" value="GSDH"/>
    <property type="match status" value="1"/>
</dbReference>
<feature type="domain" description="Glucose/Sorbosone dehydrogenase" evidence="3">
    <location>
        <begin position="140"/>
        <end position="337"/>
    </location>
</feature>
<evidence type="ECO:0000256" key="1">
    <source>
        <dbReference type="SAM" id="MobiDB-lite"/>
    </source>
</evidence>